<name>A0ABW8RJ31_9BACI</name>
<feature type="transmembrane region" description="Helical" evidence="1">
    <location>
        <begin position="6"/>
        <end position="23"/>
    </location>
</feature>
<keyword evidence="1" id="KW-0472">Membrane</keyword>
<keyword evidence="1" id="KW-1133">Transmembrane helix</keyword>
<sequence length="333" mass="37441">MKTKWYFFILLLIIGSVLLNYYFNHRVIPQTKVGVIMMGKSREEKLTGLKQGLHDLGYKEDAIEFVIKNANDNEITLEKKINELIKEKPTLIVTLGGIETETLKGQMEEQNQKIPVVFAGVAAPKEIGLIKDYRSPGGNFTGINNYHTRLSGKRLELLSQLVPATKRYFVLYDQEIKVSVLGLENTIEASKNLALLVIPVNVSDPTFTDFLSRNLHHDDALLLVPGFRTESLTEKIAHIIKENKIPTMGIYGNEVGDAILASYGSSFRDQGYQSARYVSRIIQGNSPADLPVELPDSIHFFINTKVKKELGIELNSEMTNLAEFMKPDREGVK</sequence>
<dbReference type="PANTHER" id="PTHR35271">
    <property type="entry name" value="ABC TRANSPORTER, SUBSTRATE-BINDING LIPOPROTEIN-RELATED"/>
    <property type="match status" value="1"/>
</dbReference>
<evidence type="ECO:0000313" key="2">
    <source>
        <dbReference type="EMBL" id="MFK9093528.1"/>
    </source>
</evidence>
<accession>A0ABW8RJ31</accession>
<dbReference type="Proteomes" id="UP001623041">
    <property type="component" value="Unassembled WGS sequence"/>
</dbReference>
<protein>
    <submittedName>
        <fullName evidence="2">ABC transporter substrate-binding protein</fullName>
    </submittedName>
</protein>
<evidence type="ECO:0000256" key="1">
    <source>
        <dbReference type="SAM" id="Phobius"/>
    </source>
</evidence>
<proteinExistence type="predicted"/>
<gene>
    <name evidence="2" type="ORF">ACJEBI_18850</name>
</gene>
<dbReference type="Gene3D" id="3.40.50.2300">
    <property type="match status" value="2"/>
</dbReference>
<keyword evidence="1" id="KW-0812">Transmembrane</keyword>
<dbReference type="InterPro" id="IPR007487">
    <property type="entry name" value="ABC_transpt-TYRBP-like"/>
</dbReference>
<organism evidence="2 3">
    <name type="scientific">Bacillus salipaludis</name>
    <dbReference type="NCBI Taxonomy" id="2547811"/>
    <lineage>
        <taxon>Bacteria</taxon>
        <taxon>Bacillati</taxon>
        <taxon>Bacillota</taxon>
        <taxon>Bacilli</taxon>
        <taxon>Bacillales</taxon>
        <taxon>Bacillaceae</taxon>
        <taxon>Bacillus</taxon>
    </lineage>
</organism>
<dbReference type="EMBL" id="JBJHQH010000015">
    <property type="protein sequence ID" value="MFK9093528.1"/>
    <property type="molecule type" value="Genomic_DNA"/>
</dbReference>
<dbReference type="Pfam" id="PF04392">
    <property type="entry name" value="ABC_sub_bind"/>
    <property type="match status" value="1"/>
</dbReference>
<dbReference type="CDD" id="cd06325">
    <property type="entry name" value="PBP1_ABC_unchar_transporter"/>
    <property type="match status" value="1"/>
</dbReference>
<dbReference type="RefSeq" id="WP_406582039.1">
    <property type="nucleotide sequence ID" value="NZ_JBJHQH010000015.1"/>
</dbReference>
<dbReference type="PANTHER" id="PTHR35271:SF1">
    <property type="entry name" value="ABC TRANSPORTER, SUBSTRATE-BINDING LIPOPROTEIN"/>
    <property type="match status" value="1"/>
</dbReference>
<keyword evidence="3" id="KW-1185">Reference proteome</keyword>
<comment type="caution">
    <text evidence="2">The sequence shown here is derived from an EMBL/GenBank/DDBJ whole genome shotgun (WGS) entry which is preliminary data.</text>
</comment>
<evidence type="ECO:0000313" key="3">
    <source>
        <dbReference type="Proteomes" id="UP001623041"/>
    </source>
</evidence>
<reference evidence="2 3" key="1">
    <citation type="submission" date="2024-11" db="EMBL/GenBank/DDBJ databases">
        <authorList>
            <person name="Lucas J.A."/>
        </authorList>
    </citation>
    <scope>NUCLEOTIDE SEQUENCE [LARGE SCALE GENOMIC DNA]</scope>
    <source>
        <strain evidence="2 3">Z 5.4</strain>
    </source>
</reference>